<evidence type="ECO:0000313" key="2">
    <source>
        <dbReference type="Proteomes" id="UP001183643"/>
    </source>
</evidence>
<dbReference type="Proteomes" id="UP001183643">
    <property type="component" value="Unassembled WGS sequence"/>
</dbReference>
<gene>
    <name evidence="1" type="ORF">J2S41_002177</name>
</gene>
<evidence type="ECO:0000313" key="1">
    <source>
        <dbReference type="EMBL" id="MDR7275399.1"/>
    </source>
</evidence>
<dbReference type="AlphaFoldDB" id="A0AAE4CA23"/>
<keyword evidence="2" id="KW-1185">Reference proteome</keyword>
<sequence length="35" mass="3739">MCAIARAGVTEFVAAPFGDGERRRRALDLPGARAH</sequence>
<accession>A0AAE4CA23</accession>
<reference evidence="1" key="1">
    <citation type="submission" date="2023-07" db="EMBL/GenBank/DDBJ databases">
        <title>Sequencing the genomes of 1000 actinobacteria strains.</title>
        <authorList>
            <person name="Klenk H.-P."/>
        </authorList>
    </citation>
    <scope>NUCLEOTIDE SEQUENCE</scope>
    <source>
        <strain evidence="1">DSM 44707</strain>
    </source>
</reference>
<proteinExistence type="predicted"/>
<protein>
    <submittedName>
        <fullName evidence="1">Uncharacterized protein</fullName>
    </submittedName>
</protein>
<organism evidence="1 2">
    <name type="scientific">Catenuloplanes atrovinosus</name>
    <dbReference type="NCBI Taxonomy" id="137266"/>
    <lineage>
        <taxon>Bacteria</taxon>
        <taxon>Bacillati</taxon>
        <taxon>Actinomycetota</taxon>
        <taxon>Actinomycetes</taxon>
        <taxon>Micromonosporales</taxon>
        <taxon>Micromonosporaceae</taxon>
        <taxon>Catenuloplanes</taxon>
    </lineage>
</organism>
<comment type="caution">
    <text evidence="1">The sequence shown here is derived from an EMBL/GenBank/DDBJ whole genome shotgun (WGS) entry which is preliminary data.</text>
</comment>
<name>A0AAE4CA23_9ACTN</name>
<dbReference type="EMBL" id="JAVDYB010000001">
    <property type="protein sequence ID" value="MDR7275399.1"/>
    <property type="molecule type" value="Genomic_DNA"/>
</dbReference>